<feature type="domain" description="ABC transmembrane type-1" evidence="11">
    <location>
        <begin position="478"/>
        <end position="752"/>
    </location>
</feature>
<evidence type="ECO:0000256" key="3">
    <source>
        <dbReference type="ARBA" id="ARBA00022475"/>
    </source>
</evidence>
<dbReference type="GO" id="GO:0005886">
    <property type="term" value="C:plasma membrane"/>
    <property type="evidence" value="ECO:0007669"/>
    <property type="project" value="UniProtKB-SubCell"/>
</dbReference>
<evidence type="ECO:0000256" key="2">
    <source>
        <dbReference type="ARBA" id="ARBA00022448"/>
    </source>
</evidence>
<dbReference type="FunFam" id="3.40.50.300:FF:000299">
    <property type="entry name" value="ABC transporter ATP-binding protein/permease"/>
    <property type="match status" value="1"/>
</dbReference>
<sequence length="1024" mass="113016">MMTLSCPICSKSYTVDEAQLDANRQAQCPWCQAKTTVPPTDDLDEFALAEQMLEALEETQDIETLFAKEGELIAINGNTPLLLDSNEHIWFISDGAVDIFTVQLESGAAVGAREHVAHLLAGNVFFGIPASEYGKERALLAVGALGSTVRQMKRSRIQELVQQQEFTAIGVSDLLEQWISSLSEALPKPIKPKECQVLIPGDDLSFPENAVLTSGKRIICIRYRQGSSLMLGDETFPVISGAAWLPLSKHLWLKTTSAVTVQAISLLDCLAQEIFWESLNDFHLFVLDVIIANYKEREAQERHRLHEKLTEESHVFKNALTWLATVVRTKRQDDVTETSRDPLFTACQAIGKHSGIQFQQHPDSLKGVSANPLQDIARASRVRMRKILLTDGWWNHDHGAFLAYTAEGAQPVALLPISPTSYRLFNPVDGTTSRVTAKVAASLDTNGYVFYRPFPNRKLTAKELVAFSMRGSGKDLKVIIIVATLGALLGLLPPIFTERLFNEVIPASNVDQLTRLAVILFATTIAMTLLEVTKAIGLLRIEGKMDTLAQAALWDRLLALPVPFFREYTAGDLAVRSLGITLIRQILSGSVVESVFAGIFSLFYFLLLFYYNWKLALVATALGLVAMGYTLLIGYYFVKYQKPVQELEGKISGLLLQLLTGINKLRVTGTEDRAFALWAKEFSAQKAISVKTKTIQNVLQTVNAIFPVIASMVIFSWVVYKSKGALNTGNFLAFNSAYMSFQGALIQMGASLLSAFMAVPVYDRLRPILNAQTEIDEAKSNPGTLTGHIEVSHVNFRYSPDGPLILQDVSFSIIPGEFVAIVGSSGSGKSTLMRMLLGFDKPESGSIYYDGKDLDMVDLRDVRRQIGVVLQNSRIMPGSILENIIGSSSLTVQDAWEAAEMAGCKDDIKAMPMQMHTVLSPGGGTLSGGQRQRILIARTIVKKPRILIFDEATSALDNRTQEIVSQSIEQLNATRIVIAHRLSTIMHADCIYVLEKGRLVQRGTYKELMKQPGLFAELAKRQIA</sequence>
<dbReference type="Gene3D" id="3.40.50.300">
    <property type="entry name" value="P-loop containing nucleotide triphosphate hydrolases"/>
    <property type="match status" value="1"/>
</dbReference>
<keyword evidence="5" id="KW-0547">Nucleotide-binding</keyword>
<keyword evidence="2" id="KW-0813">Transport</keyword>
<dbReference type="SUPFAM" id="SSF52540">
    <property type="entry name" value="P-loop containing nucleoside triphosphate hydrolases"/>
    <property type="match status" value="1"/>
</dbReference>
<comment type="subcellular location">
    <subcellularLocation>
        <location evidence="1">Cell membrane</location>
        <topology evidence="1">Multi-pass membrane protein</topology>
    </subcellularLocation>
</comment>
<dbReference type="AlphaFoldDB" id="A0A081BN42"/>
<organism evidence="12">
    <name type="scientific">Candidatus Moduliflexus flocculans</name>
    <dbReference type="NCBI Taxonomy" id="1499966"/>
    <lineage>
        <taxon>Bacteria</taxon>
        <taxon>Candidatus Moduliflexota</taxon>
        <taxon>Candidatus Moduliflexia</taxon>
        <taxon>Candidatus Moduliflexales</taxon>
        <taxon>Candidatus Moduliflexaceae</taxon>
    </lineage>
</organism>
<evidence type="ECO:0000256" key="7">
    <source>
        <dbReference type="ARBA" id="ARBA00022989"/>
    </source>
</evidence>
<dbReference type="PROSITE" id="PS00211">
    <property type="entry name" value="ABC_TRANSPORTER_1"/>
    <property type="match status" value="1"/>
</dbReference>
<accession>A0A081BN42</accession>
<dbReference type="InterPro" id="IPR003593">
    <property type="entry name" value="AAA+_ATPase"/>
</dbReference>
<feature type="transmembrane region" description="Helical" evidence="9">
    <location>
        <begin position="478"/>
        <end position="496"/>
    </location>
</feature>
<feature type="transmembrane region" description="Helical" evidence="9">
    <location>
        <begin position="586"/>
        <end position="611"/>
    </location>
</feature>
<dbReference type="SUPFAM" id="SSF90123">
    <property type="entry name" value="ABC transporter transmembrane region"/>
    <property type="match status" value="1"/>
</dbReference>
<evidence type="ECO:0000256" key="6">
    <source>
        <dbReference type="ARBA" id="ARBA00022840"/>
    </source>
</evidence>
<evidence type="ECO:0000259" key="11">
    <source>
        <dbReference type="PROSITE" id="PS50929"/>
    </source>
</evidence>
<feature type="transmembrane region" description="Helical" evidence="9">
    <location>
        <begin position="740"/>
        <end position="762"/>
    </location>
</feature>
<dbReference type="SMART" id="SM00382">
    <property type="entry name" value="AAA"/>
    <property type="match status" value="1"/>
</dbReference>
<evidence type="ECO:0000313" key="13">
    <source>
        <dbReference type="Proteomes" id="UP000030700"/>
    </source>
</evidence>
<dbReference type="GO" id="GO:0016887">
    <property type="term" value="F:ATP hydrolysis activity"/>
    <property type="evidence" value="ECO:0007669"/>
    <property type="project" value="InterPro"/>
</dbReference>
<dbReference type="GO" id="GO:0034040">
    <property type="term" value="F:ATPase-coupled lipid transmembrane transporter activity"/>
    <property type="evidence" value="ECO:0007669"/>
    <property type="project" value="TreeGrafter"/>
</dbReference>
<dbReference type="InterPro" id="IPR039421">
    <property type="entry name" value="Type_1_exporter"/>
</dbReference>
<protein>
    <submittedName>
        <fullName evidence="12">ABC transporter related protein</fullName>
    </submittedName>
</protein>
<dbReference type="HOGENOM" id="CLU_000604_95_5_0"/>
<keyword evidence="8 9" id="KW-0472">Membrane</keyword>
<dbReference type="PROSITE" id="PS50929">
    <property type="entry name" value="ABC_TM1F"/>
    <property type="match status" value="1"/>
</dbReference>
<dbReference type="InterPro" id="IPR017871">
    <property type="entry name" value="ABC_transporter-like_CS"/>
</dbReference>
<evidence type="ECO:0000256" key="9">
    <source>
        <dbReference type="SAM" id="Phobius"/>
    </source>
</evidence>
<keyword evidence="4 9" id="KW-0812">Transmembrane</keyword>
<dbReference type="NCBIfam" id="TIGR03797">
    <property type="entry name" value="NHLM_micro_ABC2"/>
    <property type="match status" value="1"/>
</dbReference>
<dbReference type="InterPro" id="IPR011527">
    <property type="entry name" value="ABC1_TM_dom"/>
</dbReference>
<feature type="transmembrane region" description="Helical" evidence="9">
    <location>
        <begin position="617"/>
        <end position="638"/>
    </location>
</feature>
<dbReference type="Pfam" id="PF00005">
    <property type="entry name" value="ABC_tran"/>
    <property type="match status" value="1"/>
</dbReference>
<dbReference type="GO" id="GO:0005524">
    <property type="term" value="F:ATP binding"/>
    <property type="evidence" value="ECO:0007669"/>
    <property type="project" value="UniProtKB-KW"/>
</dbReference>
<dbReference type="PANTHER" id="PTHR24221:SF654">
    <property type="entry name" value="ATP-BINDING CASSETTE SUB-FAMILY B MEMBER 6"/>
    <property type="match status" value="1"/>
</dbReference>
<dbReference type="Proteomes" id="UP000030700">
    <property type="component" value="Unassembled WGS sequence"/>
</dbReference>
<feature type="transmembrane region" description="Helical" evidence="9">
    <location>
        <begin position="701"/>
        <end position="720"/>
    </location>
</feature>
<dbReference type="InterPro" id="IPR022515">
    <property type="entry name" value="NHPM_micro_ABC2"/>
</dbReference>
<dbReference type="Gene3D" id="1.20.1560.10">
    <property type="entry name" value="ABC transporter type 1, transmembrane domain"/>
    <property type="match status" value="1"/>
</dbReference>
<keyword evidence="7 9" id="KW-1133">Transmembrane helix</keyword>
<dbReference type="InterPro" id="IPR003439">
    <property type="entry name" value="ABC_transporter-like_ATP-bd"/>
</dbReference>
<feature type="transmembrane region" description="Helical" evidence="9">
    <location>
        <begin position="516"/>
        <end position="539"/>
    </location>
</feature>
<evidence type="ECO:0000256" key="4">
    <source>
        <dbReference type="ARBA" id="ARBA00022692"/>
    </source>
</evidence>
<keyword evidence="3" id="KW-1003">Cell membrane</keyword>
<evidence type="ECO:0000313" key="12">
    <source>
        <dbReference type="EMBL" id="GAK51808.1"/>
    </source>
</evidence>
<feature type="domain" description="ABC transporter" evidence="10">
    <location>
        <begin position="789"/>
        <end position="1021"/>
    </location>
</feature>
<evidence type="ECO:0000256" key="8">
    <source>
        <dbReference type="ARBA" id="ARBA00023136"/>
    </source>
</evidence>
<dbReference type="GO" id="GO:0140359">
    <property type="term" value="F:ABC-type transporter activity"/>
    <property type="evidence" value="ECO:0007669"/>
    <property type="project" value="InterPro"/>
</dbReference>
<name>A0A081BN42_9BACT</name>
<evidence type="ECO:0000256" key="5">
    <source>
        <dbReference type="ARBA" id="ARBA00022741"/>
    </source>
</evidence>
<dbReference type="PROSITE" id="PS50893">
    <property type="entry name" value="ABC_TRANSPORTER_2"/>
    <property type="match status" value="1"/>
</dbReference>
<dbReference type="PANTHER" id="PTHR24221">
    <property type="entry name" value="ATP-BINDING CASSETTE SUB-FAMILY B"/>
    <property type="match status" value="1"/>
</dbReference>
<keyword evidence="13" id="KW-1185">Reference proteome</keyword>
<dbReference type="EMBL" id="DF820457">
    <property type="protein sequence ID" value="GAK51808.1"/>
    <property type="molecule type" value="Genomic_DNA"/>
</dbReference>
<proteinExistence type="predicted"/>
<evidence type="ECO:0000256" key="1">
    <source>
        <dbReference type="ARBA" id="ARBA00004651"/>
    </source>
</evidence>
<dbReference type="InterPro" id="IPR027417">
    <property type="entry name" value="P-loop_NTPase"/>
</dbReference>
<dbReference type="Pfam" id="PF00664">
    <property type="entry name" value="ABC_membrane"/>
    <property type="match status" value="1"/>
</dbReference>
<evidence type="ECO:0000259" key="10">
    <source>
        <dbReference type="PROSITE" id="PS50893"/>
    </source>
</evidence>
<keyword evidence="6" id="KW-0067">ATP-binding</keyword>
<reference evidence="12" key="1">
    <citation type="journal article" date="2015" name="PeerJ">
        <title>First genomic representation of candidate bacterial phylum KSB3 points to enhanced environmental sensing as a trigger of wastewater bulking.</title>
        <authorList>
            <person name="Sekiguchi Y."/>
            <person name="Ohashi A."/>
            <person name="Parks D.H."/>
            <person name="Yamauchi T."/>
            <person name="Tyson G.W."/>
            <person name="Hugenholtz P."/>
        </authorList>
    </citation>
    <scope>NUCLEOTIDE SEQUENCE [LARGE SCALE GENOMIC DNA]</scope>
</reference>
<dbReference type="STRING" id="1499966.U14_03054"/>
<dbReference type="InterPro" id="IPR036640">
    <property type="entry name" value="ABC1_TM_sf"/>
</dbReference>
<gene>
    <name evidence="12" type="ORF">U14_03054</name>
</gene>